<evidence type="ECO:0000256" key="10">
    <source>
        <dbReference type="ARBA" id="ARBA00034923"/>
    </source>
</evidence>
<dbReference type="PANTHER" id="PTHR11070:SF2">
    <property type="entry name" value="ATP-DEPENDENT DNA HELICASE SRS2"/>
    <property type="match status" value="1"/>
</dbReference>
<dbReference type="Gene3D" id="3.40.50.300">
    <property type="entry name" value="P-loop containing nucleotide triphosphate hydrolases"/>
    <property type="match status" value="2"/>
</dbReference>
<dbReference type="PANTHER" id="PTHR11070">
    <property type="entry name" value="UVRD / RECB / PCRA DNA HELICASE FAMILY MEMBER"/>
    <property type="match status" value="1"/>
</dbReference>
<organism evidence="16">
    <name type="scientific">Singulisphaera sp. Ch08</name>
    <dbReference type="NCBI Taxonomy" id="3120278"/>
    <lineage>
        <taxon>Bacteria</taxon>
        <taxon>Pseudomonadati</taxon>
        <taxon>Planctomycetota</taxon>
        <taxon>Planctomycetia</taxon>
        <taxon>Isosphaerales</taxon>
        <taxon>Isosphaeraceae</taxon>
        <taxon>Singulisphaera</taxon>
    </lineage>
</organism>
<dbReference type="InterPro" id="IPR014016">
    <property type="entry name" value="UvrD-like_ATP-bd"/>
</dbReference>
<evidence type="ECO:0000256" key="5">
    <source>
        <dbReference type="ARBA" id="ARBA00022840"/>
    </source>
</evidence>
<dbReference type="GO" id="GO:0043138">
    <property type="term" value="F:3'-5' DNA helicase activity"/>
    <property type="evidence" value="ECO:0007669"/>
    <property type="project" value="UniProtKB-EC"/>
</dbReference>
<dbReference type="Pfam" id="PF13361">
    <property type="entry name" value="UvrD_C"/>
    <property type="match status" value="1"/>
</dbReference>
<dbReference type="GO" id="GO:0005524">
    <property type="term" value="F:ATP binding"/>
    <property type="evidence" value="ECO:0007669"/>
    <property type="project" value="UniProtKB-UniRule"/>
</dbReference>
<evidence type="ECO:0000256" key="2">
    <source>
        <dbReference type="ARBA" id="ARBA00022741"/>
    </source>
</evidence>
<feature type="domain" description="UvrD-like helicase C-terminal" evidence="15">
    <location>
        <begin position="282"/>
        <end position="556"/>
    </location>
</feature>
<dbReference type="EMBL" id="CP155447">
    <property type="protein sequence ID" value="XBH07464.1"/>
    <property type="molecule type" value="Genomic_DNA"/>
</dbReference>
<dbReference type="RefSeq" id="WP_406700300.1">
    <property type="nucleotide sequence ID" value="NZ_CP155447.1"/>
</dbReference>
<dbReference type="AlphaFoldDB" id="A0AAU7CR29"/>
<evidence type="ECO:0000256" key="1">
    <source>
        <dbReference type="ARBA" id="ARBA00009922"/>
    </source>
</evidence>
<name>A0AAU7CR29_9BACT</name>
<dbReference type="Gene3D" id="1.10.486.10">
    <property type="entry name" value="PCRA, domain 4"/>
    <property type="match status" value="1"/>
</dbReference>
<dbReference type="GO" id="GO:0033202">
    <property type="term" value="C:DNA helicase complex"/>
    <property type="evidence" value="ECO:0007669"/>
    <property type="project" value="TreeGrafter"/>
</dbReference>
<dbReference type="FunFam" id="1.10.486.10:FF:000003">
    <property type="entry name" value="ATP-dependent DNA helicase"/>
    <property type="match status" value="1"/>
</dbReference>
<dbReference type="GO" id="GO:0000725">
    <property type="term" value="P:recombinational repair"/>
    <property type="evidence" value="ECO:0007669"/>
    <property type="project" value="TreeGrafter"/>
</dbReference>
<dbReference type="EC" id="5.6.2.4" evidence="9"/>
<comment type="similarity">
    <text evidence="1">Belongs to the helicase family. UvrD subfamily.</text>
</comment>
<evidence type="ECO:0000256" key="7">
    <source>
        <dbReference type="ARBA" id="ARBA00023235"/>
    </source>
</evidence>
<evidence type="ECO:0000256" key="6">
    <source>
        <dbReference type="ARBA" id="ARBA00023125"/>
    </source>
</evidence>
<dbReference type="Pfam" id="PF00580">
    <property type="entry name" value="UvrD-helicase"/>
    <property type="match status" value="1"/>
</dbReference>
<dbReference type="SUPFAM" id="SSF52540">
    <property type="entry name" value="P-loop containing nucleoside triphosphate hydrolases"/>
    <property type="match status" value="1"/>
</dbReference>
<dbReference type="InterPro" id="IPR027417">
    <property type="entry name" value="P-loop_NTPase"/>
</dbReference>
<evidence type="ECO:0000259" key="14">
    <source>
        <dbReference type="PROSITE" id="PS51198"/>
    </source>
</evidence>
<evidence type="ECO:0000256" key="9">
    <source>
        <dbReference type="ARBA" id="ARBA00034808"/>
    </source>
</evidence>
<dbReference type="InterPro" id="IPR014017">
    <property type="entry name" value="DNA_helicase_UvrD-like_C"/>
</dbReference>
<evidence type="ECO:0000256" key="11">
    <source>
        <dbReference type="ARBA" id="ARBA00048988"/>
    </source>
</evidence>
<reference evidence="16" key="1">
    <citation type="submission" date="2024-05" db="EMBL/GenBank/DDBJ databases">
        <title>Planctomycetes of the genus Singulisphaera possess chitinolytic capabilities.</title>
        <authorList>
            <person name="Ivanova A."/>
        </authorList>
    </citation>
    <scope>NUCLEOTIDE SEQUENCE</scope>
    <source>
        <strain evidence="16">Ch08T</strain>
    </source>
</reference>
<gene>
    <name evidence="16" type="ORF">V5E97_15925</name>
</gene>
<keyword evidence="2 12" id="KW-0547">Nucleotide-binding</keyword>
<feature type="binding site" evidence="12">
    <location>
        <begin position="26"/>
        <end position="33"/>
    </location>
    <ligand>
        <name>ATP</name>
        <dbReference type="ChEBI" id="CHEBI:30616"/>
    </ligand>
</feature>
<dbReference type="GO" id="GO:0005829">
    <property type="term" value="C:cytosol"/>
    <property type="evidence" value="ECO:0007669"/>
    <property type="project" value="TreeGrafter"/>
</dbReference>
<keyword evidence="6" id="KW-0238">DNA-binding</keyword>
<dbReference type="PROSITE" id="PS51198">
    <property type="entry name" value="UVRD_HELICASE_ATP_BIND"/>
    <property type="match status" value="1"/>
</dbReference>
<comment type="catalytic activity">
    <reaction evidence="8">
        <text>Couples ATP hydrolysis with the unwinding of duplex DNA by translocating in the 3'-5' direction.</text>
        <dbReference type="EC" id="5.6.2.4"/>
    </reaction>
</comment>
<proteinExistence type="inferred from homology"/>
<keyword evidence="7" id="KW-0413">Isomerase</keyword>
<sequence length="763" mass="84339">MDLFADLTEPQRSAVSHVEGPLLVLAGAGSGKTRVITRRVANLLQQGIAGRNILALTFTNKAAGEMRERIEALAPKSDVWVGTFHSLCARLLRTYSPLVGIDRGFTIYDQSDRLRAVKQTMARLDLDEVSVPPERIDSAISRAKNDLITPDVMSRRIGDHTDAIVAKVYRAYQERLQESSAVDFDDLLVHIVTILKTKPDVRAHLDAKFRYVLVDEYQDTNLAQYAIVRALSTDVPNLCVTGDPDQSIYGWRGANLNNILEFEQDFPGCRVVKLEQNYRSTKNILQVADHLIRFNSRRKAKALTTENPTGAPVELTVYSNETEEARGVATKILGFVRDGEVKFGEIAVFCRVTALTRNFEMTFRAAKIPYQIVGGVSFYERQEVKDVLAYLNLLVNPKDDVSFTRVVNVPPRGLGKTSLDHLAARAKALKLPLLAMARQATAVPGLKDKAARGFRDFGMLMDELSALRDHTAEEVTRKLLALTGYREYLAEDSKTNGEERLANLDELVSAAREFDREHPGASIIDFMEEISLSSAVDRWKDEGGAVTLMTLHAAKGLEFPVVFLVGLEQGILPHSRVRDDERELEEERRLLFVGITRAERELYMSHCRVREFRGQRQATIPSCFLGELPEEPMIVRDLSENDMGSSSVGWRRSESSAPWTPRGSTPPASRGSAPWAPRGPLPSAPPKGFRLTTAAELGGASASPANLGDFRPGVSVLHPQYGIGRIIAIDGAGPNRKGRVAFTVGGEKTFVLAKSPLRPVNGK</sequence>
<dbReference type="CDD" id="cd17932">
    <property type="entry name" value="DEXQc_UvrD"/>
    <property type="match status" value="1"/>
</dbReference>
<evidence type="ECO:0000256" key="8">
    <source>
        <dbReference type="ARBA" id="ARBA00034617"/>
    </source>
</evidence>
<evidence type="ECO:0000256" key="4">
    <source>
        <dbReference type="ARBA" id="ARBA00022806"/>
    </source>
</evidence>
<evidence type="ECO:0000313" key="16">
    <source>
        <dbReference type="EMBL" id="XBH07464.1"/>
    </source>
</evidence>
<dbReference type="GO" id="GO:0003677">
    <property type="term" value="F:DNA binding"/>
    <property type="evidence" value="ECO:0007669"/>
    <property type="project" value="UniProtKB-KW"/>
</dbReference>
<evidence type="ECO:0000259" key="15">
    <source>
        <dbReference type="PROSITE" id="PS51217"/>
    </source>
</evidence>
<evidence type="ECO:0000256" key="3">
    <source>
        <dbReference type="ARBA" id="ARBA00022801"/>
    </source>
</evidence>
<keyword evidence="5 12" id="KW-0067">ATP-binding</keyword>
<dbReference type="GO" id="GO:0016787">
    <property type="term" value="F:hydrolase activity"/>
    <property type="evidence" value="ECO:0007669"/>
    <property type="project" value="UniProtKB-UniRule"/>
</dbReference>
<dbReference type="FunFam" id="1.10.10.160:FF:000001">
    <property type="entry name" value="ATP-dependent DNA helicase"/>
    <property type="match status" value="1"/>
</dbReference>
<dbReference type="PROSITE" id="PS51217">
    <property type="entry name" value="UVRD_HELICASE_CTER"/>
    <property type="match status" value="1"/>
</dbReference>
<evidence type="ECO:0000256" key="12">
    <source>
        <dbReference type="PROSITE-ProRule" id="PRU00560"/>
    </source>
</evidence>
<keyword evidence="3 12" id="KW-0378">Hydrolase</keyword>
<feature type="domain" description="UvrD-like helicase ATP-binding" evidence="14">
    <location>
        <begin position="5"/>
        <end position="281"/>
    </location>
</feature>
<keyword evidence="4 12" id="KW-0347">Helicase</keyword>
<accession>A0AAU7CR29</accession>
<dbReference type="InterPro" id="IPR000212">
    <property type="entry name" value="DNA_helicase_UvrD/REP"/>
</dbReference>
<comment type="catalytic activity">
    <reaction evidence="11">
        <text>ATP + H2O = ADP + phosphate + H(+)</text>
        <dbReference type="Rhea" id="RHEA:13065"/>
        <dbReference type="ChEBI" id="CHEBI:15377"/>
        <dbReference type="ChEBI" id="CHEBI:15378"/>
        <dbReference type="ChEBI" id="CHEBI:30616"/>
        <dbReference type="ChEBI" id="CHEBI:43474"/>
        <dbReference type="ChEBI" id="CHEBI:456216"/>
        <dbReference type="EC" id="5.6.2.4"/>
    </reaction>
</comment>
<dbReference type="InterPro" id="IPR013986">
    <property type="entry name" value="DExx_box_DNA_helicase_dom_sf"/>
</dbReference>
<dbReference type="Gene3D" id="1.10.10.160">
    <property type="match status" value="1"/>
</dbReference>
<protein>
    <recommendedName>
        <fullName evidence="9">DNA 3'-5' helicase</fullName>
        <ecNumber evidence="9">5.6.2.4</ecNumber>
    </recommendedName>
    <alternativeName>
        <fullName evidence="10">DNA 3'-5' helicase II</fullName>
    </alternativeName>
</protein>
<feature type="region of interest" description="Disordered" evidence="13">
    <location>
        <begin position="640"/>
        <end position="690"/>
    </location>
</feature>
<dbReference type="GO" id="GO:0009314">
    <property type="term" value="P:response to radiation"/>
    <property type="evidence" value="ECO:0007669"/>
    <property type="project" value="UniProtKB-ARBA"/>
</dbReference>
<evidence type="ECO:0000256" key="13">
    <source>
        <dbReference type="SAM" id="MobiDB-lite"/>
    </source>
</evidence>